<accession>A0A5J5C7D3</accession>
<dbReference type="PANTHER" id="PTHR47130">
    <property type="entry name" value="SI:DKEY-19B23.11-RELATED"/>
    <property type="match status" value="1"/>
</dbReference>
<comment type="caution">
    <text evidence="1">The sequence shown here is derived from an EMBL/GenBank/DDBJ whole genome shotgun (WGS) entry which is preliminary data.</text>
</comment>
<name>A0A5J5C7D3_9PERO</name>
<sequence length="107" mass="12059">MAVTDVSPPAFDAVCSESGISFKMDHRPIDPLWEIRIGSELLTTELAAKYGYIMSNNSQRLLLEVPLFTHGYKYKDFVGTFELLMRNCETEGQISTIKTCQFSATEL</sequence>
<dbReference type="EMBL" id="VOFY01002723">
    <property type="protein sequence ID" value="KAA8577498.1"/>
    <property type="molecule type" value="Genomic_DNA"/>
</dbReference>
<keyword evidence="2" id="KW-1185">Reference proteome</keyword>
<dbReference type="AlphaFoldDB" id="A0A5J5C7D3"/>
<gene>
    <name evidence="1" type="ORF">FQN60_000062</name>
</gene>
<dbReference type="Proteomes" id="UP000327493">
    <property type="component" value="Unassembled WGS sequence"/>
</dbReference>
<reference evidence="1 2" key="1">
    <citation type="submission" date="2019-08" db="EMBL/GenBank/DDBJ databases">
        <title>A chromosome-level genome assembly, high-density linkage maps, and genome scans reveal the genomic architecture of hybrid incompatibilities underlying speciation via character displacement in darters (Percidae: Etheostominae).</title>
        <authorList>
            <person name="Moran R.L."/>
            <person name="Catchen J.M."/>
            <person name="Fuller R.C."/>
        </authorList>
    </citation>
    <scope>NUCLEOTIDE SEQUENCE [LARGE SCALE GENOMIC DNA]</scope>
    <source>
        <strain evidence="1">EspeVRDwgs_2016</strain>
        <tissue evidence="1">Muscle</tissue>
    </source>
</reference>
<dbReference type="PANTHER" id="PTHR47130:SF6">
    <property type="entry name" value="EGG ENVELOPE GLYCOPROTEIN-LIKE PRECURSOR"/>
    <property type="match status" value="1"/>
</dbReference>
<evidence type="ECO:0000313" key="2">
    <source>
        <dbReference type="Proteomes" id="UP000327493"/>
    </source>
</evidence>
<evidence type="ECO:0000313" key="1">
    <source>
        <dbReference type="EMBL" id="KAA8577498.1"/>
    </source>
</evidence>
<organism evidence="1 2">
    <name type="scientific">Etheostoma spectabile</name>
    <name type="common">orangethroat darter</name>
    <dbReference type="NCBI Taxonomy" id="54343"/>
    <lineage>
        <taxon>Eukaryota</taxon>
        <taxon>Metazoa</taxon>
        <taxon>Chordata</taxon>
        <taxon>Craniata</taxon>
        <taxon>Vertebrata</taxon>
        <taxon>Euteleostomi</taxon>
        <taxon>Actinopterygii</taxon>
        <taxon>Neopterygii</taxon>
        <taxon>Teleostei</taxon>
        <taxon>Neoteleostei</taxon>
        <taxon>Acanthomorphata</taxon>
        <taxon>Eupercaria</taxon>
        <taxon>Perciformes</taxon>
        <taxon>Percoidei</taxon>
        <taxon>Percidae</taxon>
        <taxon>Etheostomatinae</taxon>
        <taxon>Etheostoma</taxon>
    </lineage>
</organism>
<protein>
    <submittedName>
        <fullName evidence="1">Uncharacterized protein</fullName>
    </submittedName>
</protein>
<proteinExistence type="predicted"/>
<feature type="non-terminal residue" evidence="1">
    <location>
        <position position="107"/>
    </location>
</feature>